<dbReference type="Pfam" id="PF00443">
    <property type="entry name" value="UCH"/>
    <property type="match status" value="1"/>
</dbReference>
<feature type="region of interest" description="Disordered" evidence="8">
    <location>
        <begin position="515"/>
        <end position="542"/>
    </location>
</feature>
<dbReference type="GO" id="GO:0016579">
    <property type="term" value="P:protein deubiquitination"/>
    <property type="evidence" value="ECO:0007669"/>
    <property type="project" value="InterPro"/>
</dbReference>
<feature type="compositionally biased region" description="Polar residues" evidence="8">
    <location>
        <begin position="232"/>
        <end position="250"/>
    </location>
</feature>
<feature type="region of interest" description="Disordered" evidence="8">
    <location>
        <begin position="1"/>
        <end position="58"/>
    </location>
</feature>
<dbReference type="EMBL" id="CP014503">
    <property type="protein sequence ID" value="ANB14816.1"/>
    <property type="molecule type" value="Genomic_DNA"/>
</dbReference>
<dbReference type="CDD" id="cd02674">
    <property type="entry name" value="Peptidase_C19R"/>
    <property type="match status" value="1"/>
</dbReference>
<dbReference type="SUPFAM" id="SSF52821">
    <property type="entry name" value="Rhodanese/Cell cycle control phosphatase"/>
    <property type="match status" value="1"/>
</dbReference>
<dbReference type="PROSITE" id="PS00972">
    <property type="entry name" value="USP_1"/>
    <property type="match status" value="1"/>
</dbReference>
<feature type="compositionally biased region" description="Basic and acidic residues" evidence="8">
    <location>
        <begin position="32"/>
        <end position="46"/>
    </location>
</feature>
<feature type="compositionally biased region" description="Polar residues" evidence="8">
    <location>
        <begin position="128"/>
        <end position="145"/>
    </location>
</feature>
<feature type="domain" description="USP" evidence="9">
    <location>
        <begin position="748"/>
        <end position="1107"/>
    </location>
</feature>
<sequence>MRAKVGKKAGVFVFRPRTKSSDSGSHSVDYNHLPENEDVGKGEKWSNGHSHSNGSDLGVLDRHGHDGGVNDASRHMNQYTNGHVHSNGHAIDHVNSGSLVEGLGNFDLNSVPRTSNDTNGHSDHRVDGTNSVNGASSVPSTSPGASGTLREDPLAARFRNLRGPRPYPEPVTSVSPVVEPQTHAAGESTIPNSPYLDAESPHLPPPLLAPSSLSPPKPSISQSASSLSPPSKNTQLSVSTPASRSATPSLLGTPPPSYDPPPPPSPEPPIARVERPQAPTIQFTNKYNHHTPIIFPKTTIVTTSTLLKYLTHVPESILVLDIRDRASFDNGHISAPNIVCIEPVSLRKDMNDGALEDTLVIAPTKEQEAFNRRDSYELVVYYDSDSRSESYRGGPMPDPQSLSLYYLVSALYERAFSKPLKRPPCLLVGGFDAWWDQTNGRYISKSLTRNTDTNASQVQSDETDNDGIPPSPTVPQEIPSRPYGSRKGSIVSTHSFSRDVNDYIRSAPSLSDVSVDAYSSERPDYGPRRLSRESSGSRRESHTDLYNIQASAYHQTQQYQQHPQQYPRSPHSQSTQGPRQYQSNQQPQLQPQSQGLQQHLQQSPQRQHYQQGYQQGYQPYPQLPYQQPHAHSQSFAQPYSQAPPQTQPRRSSYAYNQYTPPPQSYSNGNGNNNNINPPTNASVIASPRPVVVYPYNSAEGPNSTPPMHHQSVSVPPSPGPPVNGYTRPVSSTSLMVSPRDIASKEFTTGLKNLGNTCYMNCIIQCLAGTPKLADVFADNSYKQFINVNSKLGYKGVLAQTFAALVQRMLQGKEGYVPPIALKDLAGRLRDTFQGYEQQDCQEFLTFILDGLHEELNSNGDKARMKELTEKEESYRERMSVRVASTIEWERYLKSDYSLIVDIAQGQYRSQLRCLTCGHTSTTFNSFSFLSLPIPLDKQNVTIQDCFDLFTAEEILDGDDAWHCSKCKKPRRTSKRLTIARFPPVLIIHLKRFQQRRGFIGNSVSNKLETPVMYPLTGLDMTGYWPNYTAGDEQTLDKLPLRGQTAPFIYDLYAVANHFGTLKGGHYTSFVNKGRKGWCYFDDTRVTCGVPKQNVVNRHGYVLFYERRPIIH</sequence>
<dbReference type="InterPro" id="IPR001763">
    <property type="entry name" value="Rhodanese-like_dom"/>
</dbReference>
<evidence type="ECO:0000256" key="7">
    <source>
        <dbReference type="ARBA" id="ARBA00022807"/>
    </source>
</evidence>
<dbReference type="GO" id="GO:0004843">
    <property type="term" value="F:cysteine-type deubiquitinase activity"/>
    <property type="evidence" value="ECO:0007669"/>
    <property type="project" value="UniProtKB-EC"/>
</dbReference>
<dbReference type="Gene3D" id="3.40.250.10">
    <property type="entry name" value="Rhodanese-like domain"/>
    <property type="match status" value="1"/>
</dbReference>
<dbReference type="PANTHER" id="PTHR21646">
    <property type="entry name" value="UBIQUITIN CARBOXYL-TERMINAL HYDROLASE"/>
    <property type="match status" value="1"/>
</dbReference>
<dbReference type="AlphaFoldDB" id="A0A167F4G6"/>
<dbReference type="InterPro" id="IPR001394">
    <property type="entry name" value="Peptidase_C19_UCH"/>
</dbReference>
<evidence type="ECO:0000256" key="2">
    <source>
        <dbReference type="ARBA" id="ARBA00009085"/>
    </source>
</evidence>
<name>A0A167F4G6_9ASCO</name>
<feature type="region of interest" description="Disordered" evidence="8">
    <location>
        <begin position="446"/>
        <end position="490"/>
    </location>
</feature>
<dbReference type="GO" id="GO:0006508">
    <property type="term" value="P:proteolysis"/>
    <property type="evidence" value="ECO:0007669"/>
    <property type="project" value="UniProtKB-KW"/>
</dbReference>
<dbReference type="PROSITE" id="PS50235">
    <property type="entry name" value="USP_3"/>
    <property type="match status" value="1"/>
</dbReference>
<dbReference type="KEGG" id="slb:AWJ20_2428"/>
<evidence type="ECO:0000313" key="11">
    <source>
        <dbReference type="Proteomes" id="UP000189580"/>
    </source>
</evidence>
<dbReference type="Proteomes" id="UP000189580">
    <property type="component" value="Chromosome b"/>
</dbReference>
<dbReference type="InterPro" id="IPR018200">
    <property type="entry name" value="USP_CS"/>
</dbReference>
<evidence type="ECO:0000256" key="5">
    <source>
        <dbReference type="ARBA" id="ARBA00022786"/>
    </source>
</evidence>
<feature type="region of interest" description="Disordered" evidence="8">
    <location>
        <begin position="184"/>
        <end position="272"/>
    </location>
</feature>
<feature type="region of interest" description="Disordered" evidence="8">
    <location>
        <begin position="697"/>
        <end position="720"/>
    </location>
</feature>
<dbReference type="InterPro" id="IPR050185">
    <property type="entry name" value="Ub_carboxyl-term_hydrolase"/>
</dbReference>
<accession>A0A167F4G6</accession>
<dbReference type="RefSeq" id="XP_018737293.1">
    <property type="nucleotide sequence ID" value="XM_018879370.1"/>
</dbReference>
<feature type="compositionally biased region" description="Polar residues" evidence="8">
    <location>
        <begin position="630"/>
        <end position="658"/>
    </location>
</feature>
<organism evidence="10 11">
    <name type="scientific">Sugiyamaella lignohabitans</name>
    <dbReference type="NCBI Taxonomy" id="796027"/>
    <lineage>
        <taxon>Eukaryota</taxon>
        <taxon>Fungi</taxon>
        <taxon>Dikarya</taxon>
        <taxon>Ascomycota</taxon>
        <taxon>Saccharomycotina</taxon>
        <taxon>Dipodascomycetes</taxon>
        <taxon>Dipodascales</taxon>
        <taxon>Trichomonascaceae</taxon>
        <taxon>Sugiyamaella</taxon>
    </lineage>
</organism>
<keyword evidence="7" id="KW-0788">Thiol protease</keyword>
<evidence type="ECO:0000256" key="8">
    <source>
        <dbReference type="SAM" id="MobiDB-lite"/>
    </source>
</evidence>
<comment type="similarity">
    <text evidence="2">Belongs to the peptidase C19 family.</text>
</comment>
<feature type="compositionally biased region" description="Pro residues" evidence="8">
    <location>
        <begin position="202"/>
        <end position="218"/>
    </location>
</feature>
<feature type="compositionally biased region" description="Low complexity" evidence="8">
    <location>
        <begin position="554"/>
        <end position="629"/>
    </location>
</feature>
<dbReference type="SMART" id="SM00450">
    <property type="entry name" value="RHOD"/>
    <property type="match status" value="1"/>
</dbReference>
<proteinExistence type="inferred from homology"/>
<dbReference type="InterPro" id="IPR038765">
    <property type="entry name" value="Papain-like_cys_pep_sf"/>
</dbReference>
<dbReference type="SUPFAM" id="SSF54001">
    <property type="entry name" value="Cysteine proteinases"/>
    <property type="match status" value="1"/>
</dbReference>
<feature type="region of interest" description="Disordered" evidence="8">
    <location>
        <begin position="554"/>
        <end position="681"/>
    </location>
</feature>
<dbReference type="InterPro" id="IPR028889">
    <property type="entry name" value="USP"/>
</dbReference>
<dbReference type="Gene3D" id="3.90.70.10">
    <property type="entry name" value="Cysteine proteinases"/>
    <property type="match status" value="1"/>
</dbReference>
<feature type="region of interest" description="Disordered" evidence="8">
    <location>
        <begin position="110"/>
        <end position="151"/>
    </location>
</feature>
<evidence type="ECO:0000256" key="6">
    <source>
        <dbReference type="ARBA" id="ARBA00022801"/>
    </source>
</evidence>
<dbReference type="GeneID" id="30034338"/>
<feature type="compositionally biased region" description="Low complexity" evidence="8">
    <location>
        <begin position="219"/>
        <end position="231"/>
    </location>
</feature>
<comment type="catalytic activity">
    <reaction evidence="1">
        <text>Thiol-dependent hydrolysis of ester, thioester, amide, peptide and isopeptide bonds formed by the C-terminal Gly of ubiquitin (a 76-residue protein attached to proteins as an intracellular targeting signal).</text>
        <dbReference type="EC" id="3.4.19.12"/>
    </reaction>
</comment>
<keyword evidence="5" id="KW-0833">Ubl conjugation pathway</keyword>
<keyword evidence="11" id="KW-1185">Reference proteome</keyword>
<keyword evidence="6" id="KW-0378">Hydrolase</keyword>
<evidence type="ECO:0000259" key="9">
    <source>
        <dbReference type="PROSITE" id="PS50235"/>
    </source>
</evidence>
<reference evidence="10 11" key="1">
    <citation type="submission" date="2016-02" db="EMBL/GenBank/DDBJ databases">
        <title>Complete genome sequence and transcriptome regulation of the pentose utilising yeast Sugiyamaella lignohabitans.</title>
        <authorList>
            <person name="Bellasio M."/>
            <person name="Peymann A."/>
            <person name="Valli M."/>
            <person name="Sipitzky M."/>
            <person name="Graf A."/>
            <person name="Sauer M."/>
            <person name="Marx H."/>
            <person name="Mattanovich D."/>
        </authorList>
    </citation>
    <scope>NUCLEOTIDE SEQUENCE [LARGE SCALE GENOMIC DNA]</scope>
    <source>
        <strain evidence="10 11">CBS 10342</strain>
    </source>
</reference>
<feature type="compositionally biased region" description="Basic and acidic residues" evidence="8">
    <location>
        <begin position="519"/>
        <end position="542"/>
    </location>
</feature>
<keyword evidence="4" id="KW-0645">Protease</keyword>
<protein>
    <recommendedName>
        <fullName evidence="3">ubiquitinyl hydrolase 1</fullName>
        <ecNumber evidence="3">3.4.19.12</ecNumber>
    </recommendedName>
</protein>
<feature type="compositionally biased region" description="Polar residues" evidence="8">
    <location>
        <begin position="446"/>
        <end position="460"/>
    </location>
</feature>
<gene>
    <name evidence="10" type="primary">DOA4</name>
    <name evidence="10" type="ORF">AWJ20_2428</name>
</gene>
<evidence type="ECO:0000256" key="3">
    <source>
        <dbReference type="ARBA" id="ARBA00012759"/>
    </source>
</evidence>
<feature type="compositionally biased region" description="Polar residues" evidence="8">
    <location>
        <begin position="110"/>
        <end position="119"/>
    </location>
</feature>
<dbReference type="EC" id="3.4.19.12" evidence="3"/>
<dbReference type="InterPro" id="IPR036873">
    <property type="entry name" value="Rhodanese-like_dom_sf"/>
</dbReference>
<dbReference type="PROSITE" id="PS00973">
    <property type="entry name" value="USP_2"/>
    <property type="match status" value="1"/>
</dbReference>
<evidence type="ECO:0000313" key="10">
    <source>
        <dbReference type="EMBL" id="ANB14816.1"/>
    </source>
</evidence>
<feature type="compositionally biased region" description="Pro residues" evidence="8">
    <location>
        <begin position="253"/>
        <end position="269"/>
    </location>
</feature>
<evidence type="ECO:0000256" key="1">
    <source>
        <dbReference type="ARBA" id="ARBA00000707"/>
    </source>
</evidence>
<evidence type="ECO:0000256" key="4">
    <source>
        <dbReference type="ARBA" id="ARBA00022670"/>
    </source>
</evidence>
<dbReference type="PANTHER" id="PTHR21646:SF95">
    <property type="entry name" value="UBIQUITIN CARBOXYL-TERMINAL HYDROLASE 4-RELATED"/>
    <property type="match status" value="1"/>
</dbReference>
<dbReference type="OrthoDB" id="292964at2759"/>
<feature type="compositionally biased region" description="Low complexity" evidence="8">
    <location>
        <begin position="664"/>
        <end position="680"/>
    </location>
</feature>